<accession>A0A934RX96</accession>
<comment type="caution">
    <text evidence="2">The sequence shown here is derived from an EMBL/GenBank/DDBJ whole genome shotgun (WGS) entry which is preliminary data.</text>
</comment>
<proteinExistence type="predicted"/>
<dbReference type="SUPFAM" id="SSF54523">
    <property type="entry name" value="Pili subunits"/>
    <property type="match status" value="1"/>
</dbReference>
<sequence>MSTGLFSLAIVDRQLFDTLMWEDNIGEWSTFFAFMLAGLIGLRSVFSKKSAPGANRLLNTNWVALLGLSVLCLFAAGEEISWAQRVFGFQPPEVFQQQNFQQELNVHNVLQARGFAPWIFFTGICLGYGLLLPILASLLRNRFKDGLLGWILSAAPSIHLAPWFTLTGLVYWHTISNMDLEAAELMFGMLFLADVSNRAACLQQHESHTKPVSSAKSLILLICAIALGGLTNPLLERFVIKVDPNLVAQTLNELQAIGRELEEYQGINPGIIESGVLADFRLYFGVRRDWLRFPDNGSGFLNSESSDESHSNLRRDYFLDPWNNAYWIRFQGTQPIYLYSFGPNRRLDTIMGDDMGVPNPDDVRGDDIGIWITNMKFN</sequence>
<reference evidence="2" key="1">
    <citation type="submission" date="2021-01" db="EMBL/GenBank/DDBJ databases">
        <title>Modified the classification status of verrucomicrobia.</title>
        <authorList>
            <person name="Feng X."/>
        </authorList>
    </citation>
    <scope>NUCLEOTIDE SEQUENCE</scope>
    <source>
        <strain evidence="2">KCTC 13126</strain>
    </source>
</reference>
<dbReference type="AlphaFoldDB" id="A0A934RX96"/>
<name>A0A934RX96_9BACT</name>
<dbReference type="InterPro" id="IPR045584">
    <property type="entry name" value="Pilin-like"/>
</dbReference>
<feature type="transmembrane region" description="Helical" evidence="1">
    <location>
        <begin position="28"/>
        <end position="46"/>
    </location>
</feature>
<organism evidence="2 3">
    <name type="scientific">Pelagicoccus mobilis</name>
    <dbReference type="NCBI Taxonomy" id="415221"/>
    <lineage>
        <taxon>Bacteria</taxon>
        <taxon>Pseudomonadati</taxon>
        <taxon>Verrucomicrobiota</taxon>
        <taxon>Opitutia</taxon>
        <taxon>Puniceicoccales</taxon>
        <taxon>Pelagicoccaceae</taxon>
        <taxon>Pelagicoccus</taxon>
    </lineage>
</organism>
<keyword evidence="1" id="KW-0472">Membrane</keyword>
<gene>
    <name evidence="2" type="ORF">JIN87_06340</name>
</gene>
<dbReference type="Proteomes" id="UP000617628">
    <property type="component" value="Unassembled WGS sequence"/>
</dbReference>
<keyword evidence="1" id="KW-1133">Transmembrane helix</keyword>
<evidence type="ECO:0000313" key="2">
    <source>
        <dbReference type="EMBL" id="MBK1876481.1"/>
    </source>
</evidence>
<feature type="transmembrane region" description="Helical" evidence="1">
    <location>
        <begin position="147"/>
        <end position="172"/>
    </location>
</feature>
<feature type="transmembrane region" description="Helical" evidence="1">
    <location>
        <begin position="217"/>
        <end position="235"/>
    </location>
</feature>
<evidence type="ECO:0000313" key="3">
    <source>
        <dbReference type="Proteomes" id="UP000617628"/>
    </source>
</evidence>
<feature type="transmembrane region" description="Helical" evidence="1">
    <location>
        <begin position="58"/>
        <end position="77"/>
    </location>
</feature>
<dbReference type="EMBL" id="JAENIL010000009">
    <property type="protein sequence ID" value="MBK1876481.1"/>
    <property type="molecule type" value="Genomic_DNA"/>
</dbReference>
<evidence type="ECO:0000256" key="1">
    <source>
        <dbReference type="SAM" id="Phobius"/>
    </source>
</evidence>
<feature type="transmembrane region" description="Helical" evidence="1">
    <location>
        <begin position="115"/>
        <end position="135"/>
    </location>
</feature>
<keyword evidence="1" id="KW-0812">Transmembrane</keyword>
<keyword evidence="3" id="KW-1185">Reference proteome</keyword>
<dbReference type="RefSeq" id="WP_200354698.1">
    <property type="nucleotide sequence ID" value="NZ_JAENIL010000009.1"/>
</dbReference>
<protein>
    <submittedName>
        <fullName evidence="2">Uncharacterized protein</fullName>
    </submittedName>
</protein>